<accession>X1FYU8</accession>
<gene>
    <name evidence="2" type="ORF">S03H2_31765</name>
</gene>
<name>X1FYU8_9ZZZZ</name>
<dbReference type="Pfam" id="PF01446">
    <property type="entry name" value="Rep_1"/>
    <property type="match status" value="1"/>
</dbReference>
<dbReference type="GO" id="GO:0006260">
    <property type="term" value="P:DNA replication"/>
    <property type="evidence" value="ECO:0007669"/>
    <property type="project" value="UniProtKB-KW"/>
</dbReference>
<comment type="caution">
    <text evidence="2">The sequence shown here is derived from an EMBL/GenBank/DDBJ whole genome shotgun (WGS) entry which is preliminary data.</text>
</comment>
<reference evidence="2" key="1">
    <citation type="journal article" date="2014" name="Front. Microbiol.">
        <title>High frequency of phylogenetically diverse reductive dehalogenase-homologous genes in deep subseafloor sedimentary metagenomes.</title>
        <authorList>
            <person name="Kawai M."/>
            <person name="Futagami T."/>
            <person name="Toyoda A."/>
            <person name="Takaki Y."/>
            <person name="Nishi S."/>
            <person name="Hori S."/>
            <person name="Arai W."/>
            <person name="Tsubouchi T."/>
            <person name="Morono Y."/>
            <person name="Uchiyama I."/>
            <person name="Ito T."/>
            <person name="Fujiyama A."/>
            <person name="Inagaki F."/>
            <person name="Takami H."/>
        </authorList>
    </citation>
    <scope>NUCLEOTIDE SEQUENCE</scope>
    <source>
        <strain evidence="2">Expedition CK06-06</strain>
    </source>
</reference>
<dbReference type="GO" id="GO:0003677">
    <property type="term" value="F:DNA binding"/>
    <property type="evidence" value="ECO:0007669"/>
    <property type="project" value="InterPro"/>
</dbReference>
<evidence type="ECO:0000313" key="2">
    <source>
        <dbReference type="EMBL" id="GAH50846.1"/>
    </source>
</evidence>
<protein>
    <recommendedName>
        <fullName evidence="3">Replication protein</fullName>
    </recommendedName>
</protein>
<proteinExistence type="predicted"/>
<evidence type="ECO:0008006" key="3">
    <source>
        <dbReference type="Google" id="ProtNLM"/>
    </source>
</evidence>
<evidence type="ECO:0000256" key="1">
    <source>
        <dbReference type="ARBA" id="ARBA00022705"/>
    </source>
</evidence>
<dbReference type="AlphaFoldDB" id="X1FYU8"/>
<sequence>MRAFRTLAKKTNPDLASMEPRSAVLTIRNIPALSLRDGLTSMLAAWKRLRDREQEWKDRVKGYIWNAEVTYNAEQDTWHPHIHLLWDGKYWPKLSFSERWSAYAAQRGLYADPKRSVWIRKAFVIDTLPNGKTYKRTDLRSTQDILHALLEVTKYQIKIPKTKDGARFLELHLGLYRQRMFGSAGNLKILTDPKPPAMYHFIAGLDRVFSDPKSLWHYSDDFRHGLV</sequence>
<feature type="non-terminal residue" evidence="2">
    <location>
        <position position="227"/>
    </location>
</feature>
<keyword evidence="1" id="KW-0235">DNA replication</keyword>
<dbReference type="EMBL" id="BARU01019281">
    <property type="protein sequence ID" value="GAH50846.1"/>
    <property type="molecule type" value="Genomic_DNA"/>
</dbReference>
<dbReference type="InterPro" id="IPR000989">
    <property type="entry name" value="Rep"/>
</dbReference>
<organism evidence="2">
    <name type="scientific">marine sediment metagenome</name>
    <dbReference type="NCBI Taxonomy" id="412755"/>
    <lineage>
        <taxon>unclassified sequences</taxon>
        <taxon>metagenomes</taxon>
        <taxon>ecological metagenomes</taxon>
    </lineage>
</organism>